<dbReference type="GO" id="GO:0006406">
    <property type="term" value="P:mRNA export from nucleus"/>
    <property type="evidence" value="ECO:0007669"/>
    <property type="project" value="TreeGrafter"/>
</dbReference>
<dbReference type="EMBL" id="JXLN01011119">
    <property type="protein sequence ID" value="KPM06793.1"/>
    <property type="molecule type" value="Genomic_DNA"/>
</dbReference>
<dbReference type="OrthoDB" id="10257415at2759"/>
<dbReference type="InterPro" id="IPR021861">
    <property type="entry name" value="THO_THOC1"/>
</dbReference>
<dbReference type="PANTHER" id="PTHR13265">
    <property type="entry name" value="THO COMPLEX SUBUNIT 1"/>
    <property type="match status" value="1"/>
</dbReference>
<dbReference type="PANTHER" id="PTHR13265:SF0">
    <property type="entry name" value="HPR1"/>
    <property type="match status" value="1"/>
</dbReference>
<dbReference type="InterPro" id="IPR000488">
    <property type="entry name" value="Death_dom"/>
</dbReference>
<dbReference type="InterPro" id="IPR011029">
    <property type="entry name" value="DEATH-like_dom_sf"/>
</dbReference>
<dbReference type="VEuPathDB" id="VectorBase:SSCA004662"/>
<gene>
    <name evidence="1" type="ORF">QR98_0052720</name>
</gene>
<dbReference type="SUPFAM" id="SSF47986">
    <property type="entry name" value="DEATH domain"/>
    <property type="match status" value="1"/>
</dbReference>
<proteinExistence type="predicted"/>
<organism evidence="1 2">
    <name type="scientific">Sarcoptes scabiei</name>
    <name type="common">Itch mite</name>
    <name type="synonym">Acarus scabiei</name>
    <dbReference type="NCBI Taxonomy" id="52283"/>
    <lineage>
        <taxon>Eukaryota</taxon>
        <taxon>Metazoa</taxon>
        <taxon>Ecdysozoa</taxon>
        <taxon>Arthropoda</taxon>
        <taxon>Chelicerata</taxon>
        <taxon>Arachnida</taxon>
        <taxon>Acari</taxon>
        <taxon>Acariformes</taxon>
        <taxon>Sarcoptiformes</taxon>
        <taxon>Astigmata</taxon>
        <taxon>Psoroptidia</taxon>
        <taxon>Sarcoptoidea</taxon>
        <taxon>Sarcoptidae</taxon>
        <taxon>Sarcoptinae</taxon>
        <taxon>Sarcoptes</taxon>
    </lineage>
</organism>
<reference evidence="1 2" key="1">
    <citation type="journal article" date="2015" name="Parasit. Vectors">
        <title>Draft genome of the scabies mite.</title>
        <authorList>
            <person name="Rider S.D.Jr."/>
            <person name="Morgan M.S."/>
            <person name="Arlian L.G."/>
        </authorList>
    </citation>
    <scope>NUCLEOTIDE SEQUENCE [LARGE SCALE GENOMIC DNA]</scope>
    <source>
        <strain evidence="1">Arlian Lab</strain>
    </source>
</reference>
<comment type="caution">
    <text evidence="1">The sequence shown here is derived from an EMBL/GenBank/DDBJ whole genome shotgun (WGS) entry which is preliminary data.</text>
</comment>
<accession>A0A132A745</accession>
<evidence type="ECO:0000313" key="2">
    <source>
        <dbReference type="Proteomes" id="UP000616769"/>
    </source>
</evidence>
<dbReference type="Proteomes" id="UP000616769">
    <property type="component" value="Unassembled WGS sequence"/>
</dbReference>
<evidence type="ECO:0000313" key="1">
    <source>
        <dbReference type="EMBL" id="KPM06793.1"/>
    </source>
</evidence>
<dbReference type="GO" id="GO:0007165">
    <property type="term" value="P:signal transduction"/>
    <property type="evidence" value="ECO:0007669"/>
    <property type="project" value="InterPro"/>
</dbReference>
<dbReference type="AlphaFoldDB" id="A0A132A745"/>
<dbReference type="PROSITE" id="PS50017">
    <property type="entry name" value="DEATH_DOMAIN"/>
    <property type="match status" value="1"/>
</dbReference>
<dbReference type="CDD" id="cd01670">
    <property type="entry name" value="Death"/>
    <property type="match status" value="1"/>
</dbReference>
<dbReference type="Pfam" id="PF11957">
    <property type="entry name" value="efThoc1"/>
    <property type="match status" value="1"/>
</dbReference>
<dbReference type="GO" id="GO:0000445">
    <property type="term" value="C:THO complex part of transcription export complex"/>
    <property type="evidence" value="ECO:0007669"/>
    <property type="project" value="TreeGrafter"/>
</dbReference>
<protein>
    <submittedName>
        <fullName evidence="1">THO complex subunit 1-like protein</fullName>
    </submittedName>
</protein>
<dbReference type="Gene3D" id="1.10.533.10">
    <property type="entry name" value="Death Domain, Fas"/>
    <property type="match status" value="1"/>
</dbReference>
<sequence>MIFEDFKQNLKTSILNHFAVDSQDFILDLIATSKQINYENDYKIVVDTVLREILLYNLASNEYCSINTPIVLLGELLDCRTLKECETLFTLIDENITVWKDEFFFKNVKNHLLRTCNDLLRRLSRNQNTVFCGRILIFLANFFPLFERSGLNLTSEFNQDNSFAYSVQDEETLKENEAQNNGNKEITDPNDRELKIDIDFYKKFWQLQEFFRNPTISYHKDKFKNLRNYCDDVLSVFAGYKMDPDSCFYFQALGLDSNDESKYFVKYLTNQKLLELQLSDSNFRRHILIQILIILQYFTSNVKFRIIDNSILNEEQLSWINQTRLKVVELIEETPPNGKEVRQVIEHLLKREEFWNNWKNEGCAELKEIIESEEISKKSEEYIRSTYTSIRRARLGEHVKNANDSGKILIANSEMNRLWNFCPDNLEACRSQRRIFTPTIEQFFEPVLKTLPENRKFHCSESNFCWKSLRLLAEKSSYFFVPNNQMVKSVNDYLEGVIENLSNDYNISVPKANVDNEDNKTETEDISDDELLKNVDSNSVKSNEDDTIEGLDGNANDNVNPSSNHNTAIINNNDAMVTTPENVLTENIIEQIASKIANFWDELSPLFGFQDDEIDYIRETYPDPFARIKHLITIWKDEQGPEEGNLFNLKKIINLVKPNLL</sequence>
<name>A0A132A745_SARSC</name>